<dbReference type="OrthoDB" id="9774591at2"/>
<feature type="domain" description="GCVT N-terminal" evidence="8">
    <location>
        <begin position="15"/>
        <end position="271"/>
    </location>
</feature>
<feature type="binding site" evidence="7">
    <location>
        <position position="209"/>
    </location>
    <ligand>
        <name>substrate</name>
    </ligand>
</feature>
<dbReference type="GO" id="GO:0005960">
    <property type="term" value="C:glycine cleavage complex"/>
    <property type="evidence" value="ECO:0007669"/>
    <property type="project" value="InterPro"/>
</dbReference>
<keyword evidence="11" id="KW-1185">Reference proteome</keyword>
<comment type="similarity">
    <text evidence="1">Belongs to the GcvT family.</text>
</comment>
<dbReference type="NCBIfam" id="NF001567">
    <property type="entry name" value="PRK00389.1"/>
    <property type="match status" value="1"/>
</dbReference>
<reference evidence="10 11" key="1">
    <citation type="submission" date="2018-01" db="EMBL/GenBank/DDBJ databases">
        <title>Genomic Encyclopedia of Archaeal and Bacterial Type Strains, Phase II (KMG-II): from individual species to whole genera.</title>
        <authorList>
            <person name="Goeker M."/>
        </authorList>
    </citation>
    <scope>NUCLEOTIDE SEQUENCE [LARGE SCALE GENOMIC DNA]</scope>
    <source>
        <strain evidence="10 11">DSM 17023</strain>
    </source>
</reference>
<dbReference type="GO" id="GO:0032259">
    <property type="term" value="P:methylation"/>
    <property type="evidence" value="ECO:0007669"/>
    <property type="project" value="UniProtKB-KW"/>
</dbReference>
<comment type="catalytic activity">
    <reaction evidence="6">
        <text>N(6)-[(R)-S(8)-aminomethyldihydrolipoyl]-L-lysyl-[protein] + (6S)-5,6,7,8-tetrahydrofolate = N(6)-[(R)-dihydrolipoyl]-L-lysyl-[protein] + (6R)-5,10-methylene-5,6,7,8-tetrahydrofolate + NH4(+)</text>
        <dbReference type="Rhea" id="RHEA:16945"/>
        <dbReference type="Rhea" id="RHEA-COMP:10475"/>
        <dbReference type="Rhea" id="RHEA-COMP:10492"/>
        <dbReference type="ChEBI" id="CHEBI:15636"/>
        <dbReference type="ChEBI" id="CHEBI:28938"/>
        <dbReference type="ChEBI" id="CHEBI:57453"/>
        <dbReference type="ChEBI" id="CHEBI:83100"/>
        <dbReference type="ChEBI" id="CHEBI:83143"/>
        <dbReference type="EC" id="2.1.2.10"/>
    </reaction>
</comment>
<organism evidence="10 11">
    <name type="scientific">Roseibium marinum</name>
    <dbReference type="NCBI Taxonomy" id="281252"/>
    <lineage>
        <taxon>Bacteria</taxon>
        <taxon>Pseudomonadati</taxon>
        <taxon>Pseudomonadota</taxon>
        <taxon>Alphaproteobacteria</taxon>
        <taxon>Hyphomicrobiales</taxon>
        <taxon>Stappiaceae</taxon>
        <taxon>Roseibium</taxon>
    </lineage>
</organism>
<protein>
    <recommendedName>
        <fullName evidence="2">aminomethyltransferase</fullName>
        <ecNumber evidence="2">2.1.2.10</ecNumber>
    </recommendedName>
    <alternativeName>
        <fullName evidence="5">Glycine cleavage system T protein</fullName>
    </alternativeName>
</protein>
<dbReference type="NCBIfam" id="TIGR00528">
    <property type="entry name" value="gcvT"/>
    <property type="match status" value="1"/>
</dbReference>
<accession>A0A2S3V420</accession>
<evidence type="ECO:0000256" key="6">
    <source>
        <dbReference type="ARBA" id="ARBA00047665"/>
    </source>
</evidence>
<dbReference type="EMBL" id="PPCN01000001">
    <property type="protein sequence ID" value="POF34734.1"/>
    <property type="molecule type" value="Genomic_DNA"/>
</dbReference>
<name>A0A2S3V420_9HYPH</name>
<dbReference type="PANTHER" id="PTHR43757:SF2">
    <property type="entry name" value="AMINOMETHYLTRANSFERASE, MITOCHONDRIAL"/>
    <property type="match status" value="1"/>
</dbReference>
<dbReference type="Gene3D" id="4.10.1250.10">
    <property type="entry name" value="Aminomethyltransferase fragment"/>
    <property type="match status" value="1"/>
</dbReference>
<gene>
    <name evidence="10" type="ORF">CLV41_1011194</name>
</gene>
<dbReference type="Pfam" id="PF08669">
    <property type="entry name" value="GCV_T_C"/>
    <property type="match status" value="1"/>
</dbReference>
<feature type="domain" description="Aminomethyltransferase C-terminal" evidence="9">
    <location>
        <begin position="295"/>
        <end position="373"/>
    </location>
</feature>
<dbReference type="SUPFAM" id="SSF101790">
    <property type="entry name" value="Aminomethyltransferase beta-barrel domain"/>
    <property type="match status" value="1"/>
</dbReference>
<dbReference type="GO" id="GO:0004047">
    <property type="term" value="F:aminomethyltransferase activity"/>
    <property type="evidence" value="ECO:0007669"/>
    <property type="project" value="UniProtKB-EC"/>
</dbReference>
<dbReference type="NCBIfam" id="NF010093">
    <property type="entry name" value="PRK13579.1"/>
    <property type="match status" value="1"/>
</dbReference>
<dbReference type="InterPro" id="IPR027266">
    <property type="entry name" value="TrmE/GcvT-like"/>
</dbReference>
<dbReference type="Gene3D" id="3.30.1360.120">
    <property type="entry name" value="Probable tRNA modification gtpase trme, domain 1"/>
    <property type="match status" value="1"/>
</dbReference>
<evidence type="ECO:0000256" key="5">
    <source>
        <dbReference type="ARBA" id="ARBA00031395"/>
    </source>
</evidence>
<dbReference type="InterPro" id="IPR028896">
    <property type="entry name" value="GcvT/YgfZ/DmdA"/>
</dbReference>
<dbReference type="AlphaFoldDB" id="A0A2S3V420"/>
<dbReference type="Pfam" id="PF01571">
    <property type="entry name" value="GCV_T"/>
    <property type="match status" value="1"/>
</dbReference>
<dbReference type="EC" id="2.1.2.10" evidence="2"/>
<evidence type="ECO:0000259" key="9">
    <source>
        <dbReference type="Pfam" id="PF08669"/>
    </source>
</evidence>
<evidence type="ECO:0000313" key="10">
    <source>
        <dbReference type="EMBL" id="POF34734.1"/>
    </source>
</evidence>
<dbReference type="InterPro" id="IPR006222">
    <property type="entry name" value="GCVT_N"/>
</dbReference>
<dbReference type="Gene3D" id="3.30.70.1400">
    <property type="entry name" value="Aminomethyltransferase beta-barrel domains"/>
    <property type="match status" value="1"/>
</dbReference>
<proteinExistence type="inferred from homology"/>
<dbReference type="Gene3D" id="2.40.30.110">
    <property type="entry name" value="Aminomethyltransferase beta-barrel domains"/>
    <property type="match status" value="1"/>
</dbReference>
<dbReference type="GO" id="GO:0008168">
    <property type="term" value="F:methyltransferase activity"/>
    <property type="evidence" value="ECO:0007669"/>
    <property type="project" value="UniProtKB-KW"/>
</dbReference>
<dbReference type="GO" id="GO:0008483">
    <property type="term" value="F:transaminase activity"/>
    <property type="evidence" value="ECO:0007669"/>
    <property type="project" value="UniProtKB-KW"/>
</dbReference>
<keyword evidence="4 10" id="KW-0808">Transferase</keyword>
<comment type="caution">
    <text evidence="10">The sequence shown here is derived from an EMBL/GenBank/DDBJ whole genome shotgun (WGS) entry which is preliminary data.</text>
</comment>
<dbReference type="GO" id="GO:0006546">
    <property type="term" value="P:glycine catabolic process"/>
    <property type="evidence" value="ECO:0007669"/>
    <property type="project" value="InterPro"/>
</dbReference>
<evidence type="ECO:0000256" key="3">
    <source>
        <dbReference type="ARBA" id="ARBA00022576"/>
    </source>
</evidence>
<dbReference type="RefSeq" id="WP_103221257.1">
    <property type="nucleotide sequence ID" value="NZ_PPCN01000001.1"/>
</dbReference>
<dbReference type="Proteomes" id="UP000236959">
    <property type="component" value="Unassembled WGS sequence"/>
</dbReference>
<sequence>MADANAETDLKQTPLHDLHVELGARMVPFAGYSMPVQYKAGIMAEHLHTRSKAGLFDVSHMGQAFLIGPDHETTARALEALTPSSFVELGLGRQRYSVLLNEEGGIIDDLMVTRPVSEEDDGKLMLVVNAARKDIDYAHFRDRLPENVSLQVVEDRALIAVQGPEAVAAVAAHAPKAAELAFMSAASMEFDGIDCHIARAGYTGEDGVEMSVPAGAAEAVARALLADDRVQPIGLGARDSLRLEAGLCLYGHDIDETTSPVEGAITFCMQKRRREEGGFPGDERIQAELKNGPGRVRVGLRLDGKAPAREGAEIALPDGPVIGTVTSGGFAPTVGAPIAMGYLPVEYAGTGTALELIVRGRRLPATVADMPFVPNRYYRKPKS</sequence>
<dbReference type="SUPFAM" id="SSF103025">
    <property type="entry name" value="Folate-binding domain"/>
    <property type="match status" value="1"/>
</dbReference>
<dbReference type="InterPro" id="IPR006223">
    <property type="entry name" value="GcvT"/>
</dbReference>
<evidence type="ECO:0000256" key="2">
    <source>
        <dbReference type="ARBA" id="ARBA00012616"/>
    </source>
</evidence>
<evidence type="ECO:0000256" key="1">
    <source>
        <dbReference type="ARBA" id="ARBA00008609"/>
    </source>
</evidence>
<keyword evidence="10" id="KW-0489">Methyltransferase</keyword>
<evidence type="ECO:0000313" key="11">
    <source>
        <dbReference type="Proteomes" id="UP000236959"/>
    </source>
</evidence>
<dbReference type="PANTHER" id="PTHR43757">
    <property type="entry name" value="AMINOMETHYLTRANSFERASE"/>
    <property type="match status" value="1"/>
</dbReference>
<dbReference type="InterPro" id="IPR029043">
    <property type="entry name" value="GcvT/YgfZ_C"/>
</dbReference>
<keyword evidence="3" id="KW-0032">Aminotransferase</keyword>
<evidence type="ECO:0000256" key="4">
    <source>
        <dbReference type="ARBA" id="ARBA00022679"/>
    </source>
</evidence>
<dbReference type="InterPro" id="IPR013977">
    <property type="entry name" value="GcvT_C"/>
</dbReference>
<evidence type="ECO:0000259" key="8">
    <source>
        <dbReference type="Pfam" id="PF01571"/>
    </source>
</evidence>
<dbReference type="PIRSF" id="PIRSF006487">
    <property type="entry name" value="GcvT"/>
    <property type="match status" value="1"/>
</dbReference>
<evidence type="ECO:0000256" key="7">
    <source>
        <dbReference type="PIRSR" id="PIRSR006487-1"/>
    </source>
</evidence>